<reference evidence="2" key="1">
    <citation type="submission" date="2023-07" db="EMBL/GenBank/DDBJ databases">
        <authorList>
            <consortium name="AG Swart"/>
            <person name="Singh M."/>
            <person name="Singh A."/>
            <person name="Seah K."/>
            <person name="Emmerich C."/>
        </authorList>
    </citation>
    <scope>NUCLEOTIDE SEQUENCE</scope>
    <source>
        <strain evidence="2">DP1</strain>
    </source>
</reference>
<dbReference type="EMBL" id="CAMPGE010008091">
    <property type="protein sequence ID" value="CAI2367002.1"/>
    <property type="molecule type" value="Genomic_DNA"/>
</dbReference>
<evidence type="ECO:0000313" key="2">
    <source>
        <dbReference type="EMBL" id="CAI2367002.1"/>
    </source>
</evidence>
<organism evidence="2 3">
    <name type="scientific">Euplotes crassus</name>
    <dbReference type="NCBI Taxonomy" id="5936"/>
    <lineage>
        <taxon>Eukaryota</taxon>
        <taxon>Sar</taxon>
        <taxon>Alveolata</taxon>
        <taxon>Ciliophora</taxon>
        <taxon>Intramacronucleata</taxon>
        <taxon>Spirotrichea</taxon>
        <taxon>Hypotrichia</taxon>
        <taxon>Euplotida</taxon>
        <taxon>Euplotidae</taxon>
        <taxon>Moneuplotes</taxon>
    </lineage>
</organism>
<dbReference type="Proteomes" id="UP001295684">
    <property type="component" value="Unassembled WGS sequence"/>
</dbReference>
<feature type="compositionally biased region" description="Low complexity" evidence="1">
    <location>
        <begin position="127"/>
        <end position="139"/>
    </location>
</feature>
<evidence type="ECO:0000256" key="1">
    <source>
        <dbReference type="SAM" id="MobiDB-lite"/>
    </source>
</evidence>
<feature type="compositionally biased region" description="Basic and acidic residues" evidence="1">
    <location>
        <begin position="141"/>
        <end position="160"/>
    </location>
</feature>
<proteinExistence type="predicted"/>
<protein>
    <submittedName>
        <fullName evidence="2">Uncharacterized protein</fullName>
    </submittedName>
</protein>
<sequence>MSRREKRIRKSLDFGSHQMLELRGPVSLFKKIILPSSHSGTGVNRIRKKMIALAYNQKGSSFKKQRRSIKVDTIKAQTDRLSCGYDQDQLEQQDSLGLVIKYKNPPKSALHKKREIDKTGKKETFLLNKKSNKNSGNKSLSKRESSERKPQRVTESAPKDRHLKNKIFTKYKNMHIKKDKIYNEERCA</sequence>
<evidence type="ECO:0000313" key="3">
    <source>
        <dbReference type="Proteomes" id="UP001295684"/>
    </source>
</evidence>
<name>A0AAD1XDH1_EUPCR</name>
<comment type="caution">
    <text evidence="2">The sequence shown here is derived from an EMBL/GenBank/DDBJ whole genome shotgun (WGS) entry which is preliminary data.</text>
</comment>
<keyword evidence="3" id="KW-1185">Reference proteome</keyword>
<feature type="region of interest" description="Disordered" evidence="1">
    <location>
        <begin position="127"/>
        <end position="168"/>
    </location>
</feature>
<accession>A0AAD1XDH1</accession>
<dbReference type="AlphaFoldDB" id="A0AAD1XDH1"/>
<gene>
    <name evidence="2" type="ORF">ECRASSUSDP1_LOCUS8278</name>
</gene>